<gene>
    <name evidence="4" type="ORF">TRIATDRAFT_261131</name>
</gene>
<reference evidence="4 5" key="1">
    <citation type="journal article" date="2011" name="Genome Biol.">
        <title>Comparative genome sequence analysis underscores mycoparasitism as the ancestral life style of Trichoderma.</title>
        <authorList>
            <person name="Kubicek C.P."/>
            <person name="Herrera-Estrella A."/>
            <person name="Seidl-Seiboth V."/>
            <person name="Martinez D.A."/>
            <person name="Druzhinina I.S."/>
            <person name="Thon M."/>
            <person name="Zeilinger S."/>
            <person name="Casas-Flores S."/>
            <person name="Horwitz B.A."/>
            <person name="Mukherjee P.K."/>
            <person name="Mukherjee M."/>
            <person name="Kredics L."/>
            <person name="Alcaraz L.D."/>
            <person name="Aerts A."/>
            <person name="Antal Z."/>
            <person name="Atanasova L."/>
            <person name="Cervantes-Badillo M.G."/>
            <person name="Challacombe J."/>
            <person name="Chertkov O."/>
            <person name="McCluskey K."/>
            <person name="Coulpier F."/>
            <person name="Deshpande N."/>
            <person name="von Doehren H."/>
            <person name="Ebbole D.J."/>
            <person name="Esquivel-Naranjo E.U."/>
            <person name="Fekete E."/>
            <person name="Flipphi M."/>
            <person name="Glaser F."/>
            <person name="Gomez-Rodriguez E.Y."/>
            <person name="Gruber S."/>
            <person name="Han C."/>
            <person name="Henrissat B."/>
            <person name="Hermosa R."/>
            <person name="Hernandez-Onate M."/>
            <person name="Karaffa L."/>
            <person name="Kosti I."/>
            <person name="Le Crom S."/>
            <person name="Lindquist E."/>
            <person name="Lucas S."/>
            <person name="Luebeck M."/>
            <person name="Luebeck P.S."/>
            <person name="Margeot A."/>
            <person name="Metz B."/>
            <person name="Misra M."/>
            <person name="Nevalainen H."/>
            <person name="Omann M."/>
            <person name="Packer N."/>
            <person name="Perrone G."/>
            <person name="Uresti-Rivera E.E."/>
            <person name="Salamov A."/>
            <person name="Schmoll M."/>
            <person name="Seiboth B."/>
            <person name="Shapiro H."/>
            <person name="Sukno S."/>
            <person name="Tamayo-Ramos J.A."/>
            <person name="Tisch D."/>
            <person name="Wiest A."/>
            <person name="Wilkinson H.H."/>
            <person name="Zhang M."/>
            <person name="Coutinho P.M."/>
            <person name="Kenerley C.M."/>
            <person name="Monte E."/>
            <person name="Baker S.E."/>
            <person name="Grigoriev I.V."/>
        </authorList>
    </citation>
    <scope>NUCLEOTIDE SEQUENCE [LARGE SCALE GENOMIC DNA]</scope>
    <source>
        <strain evidence="5">ATCC 20476 / IMI 206040</strain>
    </source>
</reference>
<organism evidence="4 5">
    <name type="scientific">Hypocrea atroviridis (strain ATCC 20476 / IMI 206040)</name>
    <name type="common">Trichoderma atroviride</name>
    <dbReference type="NCBI Taxonomy" id="452589"/>
    <lineage>
        <taxon>Eukaryota</taxon>
        <taxon>Fungi</taxon>
        <taxon>Dikarya</taxon>
        <taxon>Ascomycota</taxon>
        <taxon>Pezizomycotina</taxon>
        <taxon>Sordariomycetes</taxon>
        <taxon>Hypocreomycetidae</taxon>
        <taxon>Hypocreales</taxon>
        <taxon>Hypocreaceae</taxon>
        <taxon>Trichoderma</taxon>
    </lineage>
</organism>
<protein>
    <recommendedName>
        <fullName evidence="3">NmrA-like domain-containing protein</fullName>
    </recommendedName>
</protein>
<dbReference type="SUPFAM" id="SSF51735">
    <property type="entry name" value="NAD(P)-binding Rossmann-fold domains"/>
    <property type="match status" value="1"/>
</dbReference>
<dbReference type="Pfam" id="PF05368">
    <property type="entry name" value="NmrA"/>
    <property type="match status" value="1"/>
</dbReference>
<feature type="domain" description="NmrA-like" evidence="3">
    <location>
        <begin position="19"/>
        <end position="163"/>
    </location>
</feature>
<evidence type="ECO:0000313" key="5">
    <source>
        <dbReference type="Proteomes" id="UP000005426"/>
    </source>
</evidence>
<dbReference type="OrthoDB" id="419598at2759"/>
<dbReference type="Gene3D" id="3.40.50.720">
    <property type="entry name" value="NAD(P)-binding Rossmann-like Domain"/>
    <property type="match status" value="1"/>
</dbReference>
<dbReference type="OMA" id="QFLVITM"/>
<evidence type="ECO:0000256" key="2">
    <source>
        <dbReference type="ARBA" id="ARBA00023002"/>
    </source>
</evidence>
<dbReference type="AlphaFoldDB" id="G9NGK0"/>
<dbReference type="eggNOG" id="ENOG502QTQ8">
    <property type="taxonomic scope" value="Eukaryota"/>
</dbReference>
<sequence>MSVKYAKDQPAGFTNRIERVAIVGAGGQVGKHIAEELLKTGKHTVTAITRTGSKSKLPAGVKVVEVDYDNEQSLIDGLKGHQFFFISMAVTAPKGTQEKLIAAAAKAGVPWIMPNSYGADFANKKMLKETMTDGNSDGVAAIEKAGLSWIYMSCSFWYEYSLSMGEPFYGFDIPNKKVTFYDDGKTRINTSTWRQCGRAAAHLLSLKELPDDENDTSPTVSQWRNKPLYVSSFLVSQRDMLDSIHRNLGTKDSDWEIQYEASDARYSRAMELLKAGNFLGFGMGMYSRAFFPNGDGNFEAKYGLANEPLGLPKEDFDEATKLAIEMAEAGFGPRRLAELPTTPWLPQAIQATASETQSVSQKENPAQ</sequence>
<dbReference type="EMBL" id="ABDG02000014">
    <property type="protein sequence ID" value="EHK50411.1"/>
    <property type="molecule type" value="Genomic_DNA"/>
</dbReference>
<comment type="caution">
    <text evidence="4">The sequence shown here is derived from an EMBL/GenBank/DDBJ whole genome shotgun (WGS) entry which is preliminary data.</text>
</comment>
<dbReference type="PANTHER" id="PTHR47706">
    <property type="entry name" value="NMRA-LIKE FAMILY PROTEIN"/>
    <property type="match status" value="1"/>
</dbReference>
<dbReference type="Proteomes" id="UP000005426">
    <property type="component" value="Unassembled WGS sequence"/>
</dbReference>
<dbReference type="HOGENOM" id="CLU_044876_1_1_1"/>
<accession>G9NGK0</accession>
<dbReference type="GO" id="GO:0016491">
    <property type="term" value="F:oxidoreductase activity"/>
    <property type="evidence" value="ECO:0007669"/>
    <property type="project" value="UniProtKB-KW"/>
</dbReference>
<evidence type="ECO:0000259" key="3">
    <source>
        <dbReference type="Pfam" id="PF05368"/>
    </source>
</evidence>
<name>G9NGK0_HYPAI</name>
<keyword evidence="5" id="KW-1185">Reference proteome</keyword>
<dbReference type="CDD" id="cd05259">
    <property type="entry name" value="PCBER_SDR_a"/>
    <property type="match status" value="1"/>
</dbReference>
<keyword evidence="1" id="KW-0521">NADP</keyword>
<dbReference type="InterPro" id="IPR036291">
    <property type="entry name" value="NAD(P)-bd_dom_sf"/>
</dbReference>
<dbReference type="InterPro" id="IPR051609">
    <property type="entry name" value="NmrA/Isoflavone_reductase-like"/>
</dbReference>
<dbReference type="InterPro" id="IPR008030">
    <property type="entry name" value="NmrA-like"/>
</dbReference>
<proteinExistence type="predicted"/>
<evidence type="ECO:0000313" key="4">
    <source>
        <dbReference type="EMBL" id="EHK50411.1"/>
    </source>
</evidence>
<dbReference type="InterPro" id="IPR045312">
    <property type="entry name" value="PCBER-like"/>
</dbReference>
<dbReference type="PANTHER" id="PTHR47706:SF7">
    <property type="entry name" value="CIPA-LIKE, PUTATIVE (AFU_ORTHOLOGUE AFUA_1G01630)-RELATED"/>
    <property type="match status" value="1"/>
</dbReference>
<keyword evidence="2" id="KW-0560">Oxidoreductase</keyword>
<dbReference type="STRING" id="452589.G9NGK0"/>
<evidence type="ECO:0000256" key="1">
    <source>
        <dbReference type="ARBA" id="ARBA00022857"/>
    </source>
</evidence>